<keyword evidence="4" id="KW-0862">Zinc</keyword>
<dbReference type="SMART" id="SM00449">
    <property type="entry name" value="SPRY"/>
    <property type="match status" value="1"/>
</dbReference>
<dbReference type="SMART" id="SM00336">
    <property type="entry name" value="BBOX"/>
    <property type="match status" value="2"/>
</dbReference>
<evidence type="ECO:0000256" key="1">
    <source>
        <dbReference type="ARBA" id="ARBA00022588"/>
    </source>
</evidence>
<feature type="coiled-coil region" evidence="7">
    <location>
        <begin position="319"/>
        <end position="368"/>
    </location>
</feature>
<dbReference type="Pfam" id="PF00643">
    <property type="entry name" value="zf-B_box"/>
    <property type="match status" value="1"/>
</dbReference>
<dbReference type="InterPro" id="IPR001841">
    <property type="entry name" value="Znf_RING"/>
</dbReference>
<dbReference type="PROSITE" id="PS50119">
    <property type="entry name" value="ZF_BBOX"/>
    <property type="match status" value="1"/>
</dbReference>
<dbReference type="InterPro" id="IPR013083">
    <property type="entry name" value="Znf_RING/FYVE/PHD"/>
</dbReference>
<evidence type="ECO:0000259" key="10">
    <source>
        <dbReference type="PROSITE" id="PS50188"/>
    </source>
</evidence>
<evidence type="ECO:0000256" key="2">
    <source>
        <dbReference type="ARBA" id="ARBA00022723"/>
    </source>
</evidence>
<accession>A0A6A4S3A4</accession>
<keyword evidence="7" id="KW-0175">Coiled coil</keyword>
<dbReference type="Gene3D" id="4.10.830.40">
    <property type="match status" value="1"/>
</dbReference>
<dbReference type="InterPro" id="IPR017907">
    <property type="entry name" value="Znf_RING_CS"/>
</dbReference>
<dbReference type="AlphaFoldDB" id="A0A6A4S3A4"/>
<feature type="domain" description="B30.2/SPRY" evidence="10">
    <location>
        <begin position="448"/>
        <end position="645"/>
    </location>
</feature>
<name>A0A6A4S3A4_SCOMX</name>
<dbReference type="CDD" id="cd19791">
    <property type="entry name" value="Bbox2_TRIM60-like"/>
    <property type="match status" value="1"/>
</dbReference>
<dbReference type="SUPFAM" id="SSF49899">
    <property type="entry name" value="Concanavalin A-like lectins/glucanases"/>
    <property type="match status" value="1"/>
</dbReference>
<dbReference type="Pfam" id="PF13765">
    <property type="entry name" value="PRY"/>
    <property type="match status" value="1"/>
</dbReference>
<dbReference type="InterPro" id="IPR001870">
    <property type="entry name" value="B30.2/SPRY"/>
</dbReference>
<organism evidence="11 12">
    <name type="scientific">Scophthalmus maximus</name>
    <name type="common">Turbot</name>
    <name type="synonym">Psetta maxima</name>
    <dbReference type="NCBI Taxonomy" id="52904"/>
    <lineage>
        <taxon>Eukaryota</taxon>
        <taxon>Metazoa</taxon>
        <taxon>Chordata</taxon>
        <taxon>Craniata</taxon>
        <taxon>Vertebrata</taxon>
        <taxon>Euteleostomi</taxon>
        <taxon>Actinopterygii</taxon>
        <taxon>Neopterygii</taxon>
        <taxon>Teleostei</taxon>
        <taxon>Neoteleostei</taxon>
        <taxon>Acanthomorphata</taxon>
        <taxon>Carangaria</taxon>
        <taxon>Pleuronectiformes</taxon>
        <taxon>Pleuronectoidei</taxon>
        <taxon>Scophthalmidae</taxon>
        <taxon>Scophthalmus</taxon>
    </lineage>
</organism>
<dbReference type="GO" id="GO:0008270">
    <property type="term" value="F:zinc ion binding"/>
    <property type="evidence" value="ECO:0007669"/>
    <property type="project" value="UniProtKB-KW"/>
</dbReference>
<evidence type="ECO:0000256" key="7">
    <source>
        <dbReference type="SAM" id="Coils"/>
    </source>
</evidence>
<feature type="domain" description="RING-type" evidence="8">
    <location>
        <begin position="83"/>
        <end position="123"/>
    </location>
</feature>
<comment type="caution">
    <text evidence="11">The sequence shown here is derived from an EMBL/GenBank/DDBJ whole genome shotgun (WGS) entry which is preliminary data.</text>
</comment>
<dbReference type="InterPro" id="IPR051051">
    <property type="entry name" value="E3_ubiq-ligase_TRIM/RNF"/>
</dbReference>
<evidence type="ECO:0000259" key="9">
    <source>
        <dbReference type="PROSITE" id="PS50119"/>
    </source>
</evidence>
<keyword evidence="5" id="KW-0391">Immunity</keyword>
<evidence type="ECO:0000313" key="11">
    <source>
        <dbReference type="EMBL" id="KAF0028843.1"/>
    </source>
</evidence>
<dbReference type="Pfam" id="PF00622">
    <property type="entry name" value="SPRY"/>
    <property type="match status" value="1"/>
</dbReference>
<feature type="domain" description="B box-type" evidence="9">
    <location>
        <begin position="221"/>
        <end position="261"/>
    </location>
</feature>
<reference evidence="11 12" key="1">
    <citation type="submission" date="2019-06" db="EMBL/GenBank/DDBJ databases">
        <title>Draft genomes of female and male turbot (Scophthalmus maximus).</title>
        <authorList>
            <person name="Xu H."/>
            <person name="Xu X.-W."/>
            <person name="Shao C."/>
            <person name="Chen S."/>
        </authorList>
    </citation>
    <scope>NUCLEOTIDE SEQUENCE [LARGE SCALE GENOMIC DNA]</scope>
    <source>
        <strain evidence="11">Ysfricsl-2016a</strain>
        <tissue evidence="11">Blood</tissue>
    </source>
</reference>
<dbReference type="PANTHER" id="PTHR25465:SF32">
    <property type="entry name" value="BLOODTHIRSTY-RELATED GENE FAMILY, MEMBER 16 ISOFORM X1-RELATED"/>
    <property type="match status" value="1"/>
</dbReference>
<dbReference type="CDD" id="cd13733">
    <property type="entry name" value="SPRY_PRY_C-I_1"/>
    <property type="match status" value="1"/>
</dbReference>
<dbReference type="PROSITE" id="PS50188">
    <property type="entry name" value="B302_SPRY"/>
    <property type="match status" value="1"/>
</dbReference>
<dbReference type="PROSITE" id="PS00518">
    <property type="entry name" value="ZF_RING_1"/>
    <property type="match status" value="1"/>
</dbReference>
<dbReference type="Gene3D" id="3.30.40.10">
    <property type="entry name" value="Zinc/RING finger domain, C3HC4 (zinc finger)"/>
    <property type="match status" value="1"/>
</dbReference>
<keyword evidence="3 6" id="KW-0863">Zinc-finger</keyword>
<dbReference type="Gene3D" id="2.60.120.920">
    <property type="match status" value="1"/>
</dbReference>
<evidence type="ECO:0000256" key="6">
    <source>
        <dbReference type="PROSITE-ProRule" id="PRU00024"/>
    </source>
</evidence>
<evidence type="ECO:0000256" key="4">
    <source>
        <dbReference type="ARBA" id="ARBA00022833"/>
    </source>
</evidence>
<evidence type="ECO:0000256" key="5">
    <source>
        <dbReference type="ARBA" id="ARBA00022859"/>
    </source>
</evidence>
<dbReference type="GO" id="GO:0045087">
    <property type="term" value="P:innate immune response"/>
    <property type="evidence" value="ECO:0007669"/>
    <property type="project" value="UniProtKB-KW"/>
</dbReference>
<keyword evidence="2" id="KW-0479">Metal-binding</keyword>
<dbReference type="GO" id="GO:0005737">
    <property type="term" value="C:cytoplasm"/>
    <property type="evidence" value="ECO:0007669"/>
    <property type="project" value="UniProtKB-ARBA"/>
</dbReference>
<dbReference type="InterPro" id="IPR003877">
    <property type="entry name" value="SPRY_dom"/>
</dbReference>
<dbReference type="PANTHER" id="PTHR25465">
    <property type="entry name" value="B-BOX DOMAIN CONTAINING"/>
    <property type="match status" value="1"/>
</dbReference>
<dbReference type="InterPro" id="IPR043136">
    <property type="entry name" value="B30.2/SPRY_sf"/>
</dbReference>
<sequence length="647" mass="72014">MWTGDSCGHVDMWTGDNCGPVDMWTGDNCGPVDMWTGDTCASGASRSELVLQHVGPDVLTPENNNDKWCYLMSPEEFEEQFKCCICLHVHSDPVSIVCGHNFCLDCIEGYWDSRGRWECPLCKRTFKKRPELRINREFADIIDFIKRSLRAAREDGGVDAVAPERRHETNKVPCDICLGHKATAVKSCLACQASYCETHLAPHGKVAALQRHRLTDPATFSSRHLCRIHDEPLTMFCKKEQMPLCASCSEGKHQHHQVVPLEKESRRTKSHLRATKVNVVQMIQARLGKMEEITNSLDLSKKVTERELQSGAQVCSKLIAAVLRQQAELVEELERRQEEAEQKAEQLLAELEQELDELRTKGGELQHLELTQNTLDLLQGFQTLGALPPSRDWSQVSVCSDHSAGTVRRAVGRLVGVCQEAADVLSAEEVDRMSRYAGVFSLLPQPGSTCIIWTVGSLTLFFVSAVDVTLDPDTASGWLLLSADGKKVSVSGQRTPLPSSPQRFDTCVCVLGKRSFTCGRRYWEVEVGHKSEWDLGVARESINRKGVITVRPDSGYWAICRRNGGSLSACVSPSVPLPLQETPRRVAIFLDYEDGSVSFYDAEAKTHIYTFSGCSFTEPLLPYFNPCLQDNGRNAAPLVICPLARGK</sequence>
<dbReference type="InterPro" id="IPR013320">
    <property type="entry name" value="ConA-like_dom_sf"/>
</dbReference>
<evidence type="ECO:0000256" key="3">
    <source>
        <dbReference type="ARBA" id="ARBA00022771"/>
    </source>
</evidence>
<dbReference type="InterPro" id="IPR058030">
    <property type="entry name" value="TRIM8/14/16/25/29/45/65_CC"/>
</dbReference>
<dbReference type="SUPFAM" id="SSF57850">
    <property type="entry name" value="RING/U-box"/>
    <property type="match status" value="1"/>
</dbReference>
<evidence type="ECO:0000313" key="12">
    <source>
        <dbReference type="Proteomes" id="UP000438429"/>
    </source>
</evidence>
<keyword evidence="1" id="KW-0399">Innate immunity</keyword>
<dbReference type="InterPro" id="IPR000315">
    <property type="entry name" value="Znf_B-box"/>
</dbReference>
<proteinExistence type="predicted"/>
<dbReference type="Proteomes" id="UP000438429">
    <property type="component" value="Unassembled WGS sequence"/>
</dbReference>
<dbReference type="PROSITE" id="PS50089">
    <property type="entry name" value="ZF_RING_2"/>
    <property type="match status" value="1"/>
</dbReference>
<evidence type="ECO:0008006" key="13">
    <source>
        <dbReference type="Google" id="ProtNLM"/>
    </source>
</evidence>
<dbReference type="SMART" id="SM00589">
    <property type="entry name" value="PRY"/>
    <property type="match status" value="1"/>
</dbReference>
<dbReference type="InterPro" id="IPR006574">
    <property type="entry name" value="PRY"/>
</dbReference>
<dbReference type="Pfam" id="PF25600">
    <property type="entry name" value="TRIM_CC"/>
    <property type="match status" value="1"/>
</dbReference>
<dbReference type="InterPro" id="IPR027370">
    <property type="entry name" value="Znf-RING_euk"/>
</dbReference>
<dbReference type="InterPro" id="IPR003879">
    <property type="entry name" value="Butyrophylin_SPRY"/>
</dbReference>
<protein>
    <recommendedName>
        <fullName evidence="13">E3 ubiquitin-protein ligase TRIM39-like</fullName>
    </recommendedName>
</protein>
<evidence type="ECO:0000259" key="8">
    <source>
        <dbReference type="PROSITE" id="PS50089"/>
    </source>
</evidence>
<dbReference type="EMBL" id="VEVO01000016">
    <property type="protein sequence ID" value="KAF0028843.1"/>
    <property type="molecule type" value="Genomic_DNA"/>
</dbReference>
<dbReference type="FunFam" id="2.60.120.920:FF:000004">
    <property type="entry name" value="Butyrophilin subfamily 1 member A1"/>
    <property type="match status" value="1"/>
</dbReference>
<dbReference type="Pfam" id="PF13445">
    <property type="entry name" value="zf-RING_UBOX"/>
    <property type="match status" value="1"/>
</dbReference>
<dbReference type="SMART" id="SM00184">
    <property type="entry name" value="RING"/>
    <property type="match status" value="1"/>
</dbReference>
<dbReference type="PRINTS" id="PR01407">
    <property type="entry name" value="BUTYPHLNCDUF"/>
</dbReference>
<dbReference type="SUPFAM" id="SSF57845">
    <property type="entry name" value="B-box zinc-binding domain"/>
    <property type="match status" value="1"/>
</dbReference>
<gene>
    <name evidence="11" type="ORF">F2P81_017948</name>
</gene>
<dbReference type="Gene3D" id="3.30.160.60">
    <property type="entry name" value="Classic Zinc Finger"/>
    <property type="match status" value="1"/>
</dbReference>